<dbReference type="RefSeq" id="WP_246953266.1">
    <property type="nucleotide sequence ID" value="NZ_JALKII010000009.1"/>
</dbReference>
<dbReference type="InterPro" id="IPR050171">
    <property type="entry name" value="MFS_Transporters"/>
</dbReference>
<proteinExistence type="predicted"/>
<comment type="subcellular location">
    <subcellularLocation>
        <location evidence="1">Cell membrane</location>
        <topology evidence="1">Multi-pass membrane protein</topology>
    </subcellularLocation>
</comment>
<dbReference type="InterPro" id="IPR036259">
    <property type="entry name" value="MFS_trans_sf"/>
</dbReference>
<dbReference type="SUPFAM" id="SSF103473">
    <property type="entry name" value="MFS general substrate transporter"/>
    <property type="match status" value="1"/>
</dbReference>
<evidence type="ECO:0000256" key="4">
    <source>
        <dbReference type="ARBA" id="ARBA00022692"/>
    </source>
</evidence>
<evidence type="ECO:0000313" key="10">
    <source>
        <dbReference type="Proteomes" id="UP001165524"/>
    </source>
</evidence>
<dbReference type="PANTHER" id="PTHR23517">
    <property type="entry name" value="RESISTANCE PROTEIN MDTM, PUTATIVE-RELATED-RELATED"/>
    <property type="match status" value="1"/>
</dbReference>
<dbReference type="Proteomes" id="UP001165524">
    <property type="component" value="Unassembled WGS sequence"/>
</dbReference>
<feature type="transmembrane region" description="Helical" evidence="7">
    <location>
        <begin position="83"/>
        <end position="106"/>
    </location>
</feature>
<dbReference type="InterPro" id="IPR020846">
    <property type="entry name" value="MFS_dom"/>
</dbReference>
<feature type="transmembrane region" description="Helical" evidence="7">
    <location>
        <begin position="51"/>
        <end position="71"/>
    </location>
</feature>
<feature type="transmembrane region" description="Helical" evidence="7">
    <location>
        <begin position="281"/>
        <end position="299"/>
    </location>
</feature>
<dbReference type="Gene3D" id="3.30.70.100">
    <property type="match status" value="1"/>
</dbReference>
<dbReference type="CDD" id="cd17472">
    <property type="entry name" value="MFS_YajR_like"/>
    <property type="match status" value="1"/>
</dbReference>
<feature type="transmembrane region" description="Helical" evidence="7">
    <location>
        <begin position="371"/>
        <end position="389"/>
    </location>
</feature>
<keyword evidence="4 7" id="KW-0812">Transmembrane</keyword>
<name>A0ABT0E9M3_9GAMM</name>
<sequence length="460" mass="47821">MSTSSSPALVRSEVRVTGALAAIFGLRMFGLFMLLPVFAVFGASLPGATPFLIGLAVGAYGLVQALLQLPFGMLSDRFGRRPLLVIGLLLFAAGGVVAACADTIYGVIAGRAIQGGGAVAAVIMALVTDVISEQHRTRAMAGIGMSVGGAFVLALILGPLLASGLGLSGLFWLSTGLALLGLLVVLVWVPDPKVRVREAQLPLPQRLLRIIRDPLMVRLNSGIFVLHALLTASFVVIPGVLSERLGLPLPQHSLLYLVVFLASFIAMVPLIIASERRGQRPIMAISVSLLILSLVMLALGGGKLWLIGAALWVFFTGFNALEALLPSLVGRAAPVGTRGTALGIYSSCQFLGVFVGGAAGGWLLQQFGSGMVFWAAAVLCAGWLVLVLGMPPLVKLESRVLPLPVAAEQADDWASRLLSVQGVLEAVALPEDGIALLKVAPAELDEVALARQAEGAVTAV</sequence>
<reference evidence="9" key="1">
    <citation type="submission" date="2022-04" db="EMBL/GenBank/DDBJ databases">
        <title>Alcanivorax sp. CY1518 draft genome sequence.</title>
        <authorList>
            <person name="Zhao G."/>
            <person name="An M."/>
        </authorList>
    </citation>
    <scope>NUCLEOTIDE SEQUENCE</scope>
    <source>
        <strain evidence="9">CY1518</strain>
    </source>
</reference>
<evidence type="ECO:0000256" key="7">
    <source>
        <dbReference type="SAM" id="Phobius"/>
    </source>
</evidence>
<gene>
    <name evidence="9" type="ORF">MU846_12550</name>
</gene>
<accession>A0ABT0E9M3</accession>
<keyword evidence="6 7" id="KW-0472">Membrane</keyword>
<feature type="transmembrane region" description="Helical" evidence="7">
    <location>
        <begin position="342"/>
        <end position="365"/>
    </location>
</feature>
<feature type="transmembrane region" description="Helical" evidence="7">
    <location>
        <begin position="112"/>
        <end position="131"/>
    </location>
</feature>
<evidence type="ECO:0000313" key="9">
    <source>
        <dbReference type="EMBL" id="MCK0538539.1"/>
    </source>
</evidence>
<evidence type="ECO:0000256" key="1">
    <source>
        <dbReference type="ARBA" id="ARBA00004651"/>
    </source>
</evidence>
<feature type="transmembrane region" description="Helical" evidence="7">
    <location>
        <begin position="253"/>
        <end position="274"/>
    </location>
</feature>
<evidence type="ECO:0000259" key="8">
    <source>
        <dbReference type="PROSITE" id="PS50850"/>
    </source>
</evidence>
<comment type="caution">
    <text evidence="9">The sequence shown here is derived from an EMBL/GenBank/DDBJ whole genome shotgun (WGS) entry which is preliminary data.</text>
</comment>
<dbReference type="PROSITE" id="PS50850">
    <property type="entry name" value="MFS"/>
    <property type="match status" value="1"/>
</dbReference>
<evidence type="ECO:0000256" key="5">
    <source>
        <dbReference type="ARBA" id="ARBA00022989"/>
    </source>
</evidence>
<feature type="transmembrane region" description="Helical" evidence="7">
    <location>
        <begin position="169"/>
        <end position="189"/>
    </location>
</feature>
<keyword evidence="3" id="KW-1003">Cell membrane</keyword>
<dbReference type="Gene3D" id="1.20.1250.20">
    <property type="entry name" value="MFS general substrate transporter like domains"/>
    <property type="match status" value="1"/>
</dbReference>
<evidence type="ECO:0000256" key="2">
    <source>
        <dbReference type="ARBA" id="ARBA00022448"/>
    </source>
</evidence>
<keyword evidence="5 7" id="KW-1133">Transmembrane helix</keyword>
<evidence type="ECO:0000256" key="6">
    <source>
        <dbReference type="ARBA" id="ARBA00023136"/>
    </source>
</evidence>
<evidence type="ECO:0000256" key="3">
    <source>
        <dbReference type="ARBA" id="ARBA00022475"/>
    </source>
</evidence>
<dbReference type="PANTHER" id="PTHR23517:SF2">
    <property type="entry name" value="MULTIDRUG RESISTANCE PROTEIN MDTH"/>
    <property type="match status" value="1"/>
</dbReference>
<protein>
    <submittedName>
        <fullName evidence="9">MFS transporter</fullName>
    </submittedName>
</protein>
<organism evidence="9 10">
    <name type="scientific">Alcanivorax quisquiliarum</name>
    <dbReference type="NCBI Taxonomy" id="2933565"/>
    <lineage>
        <taxon>Bacteria</taxon>
        <taxon>Pseudomonadati</taxon>
        <taxon>Pseudomonadota</taxon>
        <taxon>Gammaproteobacteria</taxon>
        <taxon>Oceanospirillales</taxon>
        <taxon>Alcanivoracaceae</taxon>
        <taxon>Alcanivorax</taxon>
    </lineage>
</organism>
<dbReference type="Pfam" id="PF07690">
    <property type="entry name" value="MFS_1"/>
    <property type="match status" value="1"/>
</dbReference>
<keyword evidence="2" id="KW-0813">Transport</keyword>
<dbReference type="InterPro" id="IPR011701">
    <property type="entry name" value="MFS"/>
</dbReference>
<dbReference type="EMBL" id="JALKII010000009">
    <property type="protein sequence ID" value="MCK0538539.1"/>
    <property type="molecule type" value="Genomic_DNA"/>
</dbReference>
<feature type="transmembrane region" description="Helical" evidence="7">
    <location>
        <begin position="20"/>
        <end position="45"/>
    </location>
</feature>
<feature type="transmembrane region" description="Helical" evidence="7">
    <location>
        <begin position="215"/>
        <end position="241"/>
    </location>
</feature>
<feature type="transmembrane region" description="Helical" evidence="7">
    <location>
        <begin position="143"/>
        <end position="163"/>
    </location>
</feature>
<keyword evidence="10" id="KW-1185">Reference proteome</keyword>
<feature type="domain" description="Major facilitator superfamily (MFS) profile" evidence="8">
    <location>
        <begin position="16"/>
        <end position="395"/>
    </location>
</feature>